<feature type="chain" id="PRO_5038939996" description="DUF732 domain-containing protein" evidence="2">
    <location>
        <begin position="20"/>
        <end position="134"/>
    </location>
</feature>
<proteinExistence type="predicted"/>
<dbReference type="RefSeq" id="WP_142553724.1">
    <property type="nucleotide sequence ID" value="NZ_VIFX01000026.1"/>
</dbReference>
<dbReference type="Proteomes" id="UP000315759">
    <property type="component" value="Unassembled WGS sequence"/>
</dbReference>
<keyword evidence="2" id="KW-0732">Signal</keyword>
<protein>
    <recommendedName>
        <fullName evidence="5">DUF732 domain-containing protein</fullName>
    </recommendedName>
</protein>
<accession>A0A544VXZ0</accession>
<sequence>MRTRVLGAAAVFVVAAALAGCDRTTEGTVAMTTEAGPPLRSSTTARPTPSSPRTSTPRTSSNTPPPGDPLSVTCQEYVDLDEANRTAVVDEILKDETAVLSPGDAEIAKTLADAVCTFLPDSTVAEILLGETPP</sequence>
<gene>
    <name evidence="3" type="ORF">D8S82_19710</name>
</gene>
<evidence type="ECO:0000256" key="2">
    <source>
        <dbReference type="SAM" id="SignalP"/>
    </source>
</evidence>
<feature type="compositionally biased region" description="Low complexity" evidence="1">
    <location>
        <begin position="37"/>
        <end position="62"/>
    </location>
</feature>
<evidence type="ECO:0000256" key="1">
    <source>
        <dbReference type="SAM" id="MobiDB-lite"/>
    </source>
</evidence>
<reference evidence="3 4" key="1">
    <citation type="submission" date="2018-10" db="EMBL/GenBank/DDBJ databases">
        <title>Draft genome of Mycobacterium hodleri strain B.</title>
        <authorList>
            <person name="Amande T.J."/>
            <person name="Mcgenity T.J."/>
        </authorList>
    </citation>
    <scope>NUCLEOTIDE SEQUENCE [LARGE SCALE GENOMIC DNA]</scope>
    <source>
        <strain evidence="3 4">B</strain>
    </source>
</reference>
<organism evidence="3 4">
    <name type="scientific">Mycolicibacterium hodleri</name>
    <dbReference type="NCBI Taxonomy" id="49897"/>
    <lineage>
        <taxon>Bacteria</taxon>
        <taxon>Bacillati</taxon>
        <taxon>Actinomycetota</taxon>
        <taxon>Actinomycetes</taxon>
        <taxon>Mycobacteriales</taxon>
        <taxon>Mycobacteriaceae</taxon>
        <taxon>Mycolicibacterium</taxon>
    </lineage>
</organism>
<evidence type="ECO:0000313" key="4">
    <source>
        <dbReference type="Proteomes" id="UP000315759"/>
    </source>
</evidence>
<evidence type="ECO:0000313" key="3">
    <source>
        <dbReference type="EMBL" id="TQR84845.1"/>
    </source>
</evidence>
<comment type="caution">
    <text evidence="3">The sequence shown here is derived from an EMBL/GenBank/DDBJ whole genome shotgun (WGS) entry which is preliminary data.</text>
</comment>
<evidence type="ECO:0008006" key="5">
    <source>
        <dbReference type="Google" id="ProtNLM"/>
    </source>
</evidence>
<keyword evidence="4" id="KW-1185">Reference proteome</keyword>
<name>A0A544VXZ0_9MYCO</name>
<dbReference type="AlphaFoldDB" id="A0A544VXZ0"/>
<dbReference type="PROSITE" id="PS51257">
    <property type="entry name" value="PROKAR_LIPOPROTEIN"/>
    <property type="match status" value="1"/>
</dbReference>
<feature type="region of interest" description="Disordered" evidence="1">
    <location>
        <begin position="29"/>
        <end position="72"/>
    </location>
</feature>
<dbReference type="EMBL" id="VIFX01000026">
    <property type="protein sequence ID" value="TQR84845.1"/>
    <property type="molecule type" value="Genomic_DNA"/>
</dbReference>
<feature type="signal peptide" evidence="2">
    <location>
        <begin position="1"/>
        <end position="19"/>
    </location>
</feature>